<dbReference type="EMBL" id="JAAYUN010000026">
    <property type="protein sequence ID" value="NLJ21777.1"/>
    <property type="molecule type" value="Genomic_DNA"/>
</dbReference>
<dbReference type="PRINTS" id="PR00102">
    <property type="entry name" value="OTCASE"/>
</dbReference>
<dbReference type="GO" id="GO:0016597">
    <property type="term" value="F:amino acid binding"/>
    <property type="evidence" value="ECO:0007669"/>
    <property type="project" value="InterPro"/>
</dbReference>
<comment type="caution">
    <text evidence="4">The sequence shown here is derived from an EMBL/GenBank/DDBJ whole genome shotgun (WGS) entry which is preliminary data.</text>
</comment>
<evidence type="ECO:0000313" key="4">
    <source>
        <dbReference type="EMBL" id="NLJ21777.1"/>
    </source>
</evidence>
<dbReference type="Proteomes" id="UP000544742">
    <property type="component" value="Unassembled WGS sequence"/>
</dbReference>
<evidence type="ECO:0000259" key="3">
    <source>
        <dbReference type="Pfam" id="PF02729"/>
    </source>
</evidence>
<name>A0A7K4AFM0_METSH</name>
<dbReference type="PRINTS" id="PR00100">
    <property type="entry name" value="AOTCASE"/>
</dbReference>
<dbReference type="Gene3D" id="3.40.50.1370">
    <property type="entry name" value="Aspartate/ornithine carbamoyltransferase"/>
    <property type="match status" value="1"/>
</dbReference>
<protein>
    <submittedName>
        <fullName evidence="4">Ornithine carbamoyltransferase</fullName>
        <ecNumber evidence="4">2.1.3.3</ecNumber>
    </submittedName>
</protein>
<dbReference type="PANTHER" id="PTHR45753:SF3">
    <property type="entry name" value="ORNITHINE TRANSCARBAMYLASE, MITOCHONDRIAL"/>
    <property type="match status" value="1"/>
</dbReference>
<evidence type="ECO:0000256" key="1">
    <source>
        <dbReference type="ARBA" id="ARBA00022679"/>
    </source>
</evidence>
<dbReference type="GO" id="GO:0004585">
    <property type="term" value="F:ornithine carbamoyltransferase activity"/>
    <property type="evidence" value="ECO:0007669"/>
    <property type="project" value="UniProtKB-EC"/>
</dbReference>
<evidence type="ECO:0000256" key="2">
    <source>
        <dbReference type="ARBA" id="ARBA00048772"/>
    </source>
</evidence>
<dbReference type="PANTHER" id="PTHR45753">
    <property type="entry name" value="ORNITHINE CARBAMOYLTRANSFERASE, MITOCHONDRIAL"/>
    <property type="match status" value="1"/>
</dbReference>
<comment type="catalytic activity">
    <reaction evidence="2">
        <text>carbamoyl phosphate + L-ornithine = L-citrulline + phosphate + H(+)</text>
        <dbReference type="Rhea" id="RHEA:19513"/>
        <dbReference type="ChEBI" id="CHEBI:15378"/>
        <dbReference type="ChEBI" id="CHEBI:43474"/>
        <dbReference type="ChEBI" id="CHEBI:46911"/>
        <dbReference type="ChEBI" id="CHEBI:57743"/>
        <dbReference type="ChEBI" id="CHEBI:58228"/>
        <dbReference type="EC" id="2.1.3.3"/>
    </reaction>
</comment>
<gene>
    <name evidence="4" type="ORF">GX426_01515</name>
</gene>
<dbReference type="InterPro" id="IPR036901">
    <property type="entry name" value="Asp/Orn_carbamoylTrfase_sf"/>
</dbReference>
<sequence>MNLISIADLSGEDILRLIQSAEAFRARRGRHGQPLEGKSLAMIFEKPSTRTRVSLEVAAWELGGHPLYLSANELQLGRGETIADTARVLSRYVHGITARVHSHGTVLQLAENASVPVINALSDWEHP</sequence>
<dbReference type="PROSITE" id="PS00097">
    <property type="entry name" value="CARBAMOYLTRANSFERASE"/>
    <property type="match status" value="1"/>
</dbReference>
<dbReference type="InterPro" id="IPR002292">
    <property type="entry name" value="Orn/put_carbamltrans"/>
</dbReference>
<dbReference type="GO" id="GO:0019240">
    <property type="term" value="P:citrulline biosynthetic process"/>
    <property type="evidence" value="ECO:0007669"/>
    <property type="project" value="TreeGrafter"/>
</dbReference>
<organism evidence="4 5">
    <name type="scientific">Methanothrix soehngenii</name>
    <name type="common">Methanosaeta concilii</name>
    <dbReference type="NCBI Taxonomy" id="2223"/>
    <lineage>
        <taxon>Archaea</taxon>
        <taxon>Methanobacteriati</taxon>
        <taxon>Methanobacteriota</taxon>
        <taxon>Stenosarchaea group</taxon>
        <taxon>Methanomicrobia</taxon>
        <taxon>Methanotrichales</taxon>
        <taxon>Methanotrichaceae</taxon>
        <taxon>Methanothrix</taxon>
    </lineage>
</organism>
<keyword evidence="1 4" id="KW-0808">Transferase</keyword>
<dbReference type="AlphaFoldDB" id="A0A7K4AFM0"/>
<feature type="domain" description="Aspartate/ornithine carbamoyltransferase carbamoyl-P binding" evidence="3">
    <location>
        <begin position="2"/>
        <end position="127"/>
    </location>
</feature>
<proteinExistence type="predicted"/>
<dbReference type="InterPro" id="IPR006132">
    <property type="entry name" value="Asp/Orn_carbamoyltranf_P-bd"/>
</dbReference>
<dbReference type="EC" id="2.1.3.3" evidence="4"/>
<feature type="non-terminal residue" evidence="4">
    <location>
        <position position="127"/>
    </location>
</feature>
<dbReference type="GO" id="GO:0042450">
    <property type="term" value="P:L-arginine biosynthetic process via ornithine"/>
    <property type="evidence" value="ECO:0007669"/>
    <property type="project" value="TreeGrafter"/>
</dbReference>
<dbReference type="SUPFAM" id="SSF53671">
    <property type="entry name" value="Aspartate/ornithine carbamoyltransferase"/>
    <property type="match status" value="1"/>
</dbReference>
<dbReference type="Pfam" id="PF02729">
    <property type="entry name" value="OTCace_N"/>
    <property type="match status" value="1"/>
</dbReference>
<accession>A0A7K4AFM0</accession>
<reference evidence="4 5" key="1">
    <citation type="journal article" date="2020" name="Biotechnol. Biofuels">
        <title>New insights from the biogas microbiome by comprehensive genome-resolved metagenomics of nearly 1600 species originating from multiple anaerobic digesters.</title>
        <authorList>
            <person name="Campanaro S."/>
            <person name="Treu L."/>
            <person name="Rodriguez-R L.M."/>
            <person name="Kovalovszki A."/>
            <person name="Ziels R.M."/>
            <person name="Maus I."/>
            <person name="Zhu X."/>
            <person name="Kougias P.G."/>
            <person name="Basile A."/>
            <person name="Luo G."/>
            <person name="Schluter A."/>
            <person name="Konstantinidis K.T."/>
            <person name="Angelidaki I."/>
        </authorList>
    </citation>
    <scope>NUCLEOTIDE SEQUENCE [LARGE SCALE GENOMIC DNA]</scope>
    <source>
        <strain evidence="4">AS27yjCOA_157</strain>
    </source>
</reference>
<dbReference type="InterPro" id="IPR006130">
    <property type="entry name" value="Asp/Orn_carbamoylTrfase"/>
</dbReference>
<evidence type="ECO:0000313" key="5">
    <source>
        <dbReference type="Proteomes" id="UP000544742"/>
    </source>
</evidence>